<feature type="compositionally biased region" description="Basic and acidic residues" evidence="1">
    <location>
        <begin position="276"/>
        <end position="306"/>
    </location>
</feature>
<gene>
    <name evidence="4" type="primary">LOC107780879</name>
</gene>
<dbReference type="SMART" id="SM00513">
    <property type="entry name" value="SAP"/>
    <property type="match status" value="1"/>
</dbReference>
<feature type="region of interest" description="Disordered" evidence="1">
    <location>
        <begin position="270"/>
        <end position="365"/>
    </location>
</feature>
<proteinExistence type="predicted"/>
<accession>A0A1S3YXY3</accession>
<feature type="compositionally biased region" description="Basic and acidic residues" evidence="1">
    <location>
        <begin position="470"/>
        <end position="481"/>
    </location>
</feature>
<feature type="compositionally biased region" description="Basic and acidic residues" evidence="1">
    <location>
        <begin position="342"/>
        <end position="351"/>
    </location>
</feature>
<dbReference type="PaxDb" id="4097-A0A1S3YXY3"/>
<dbReference type="AlphaFoldDB" id="A0A1S3YXY3"/>
<reference evidence="3" key="1">
    <citation type="journal article" date="2014" name="Nat. Commun.">
        <title>The tobacco genome sequence and its comparison with those of tomato and potato.</title>
        <authorList>
            <person name="Sierro N."/>
            <person name="Battey J.N."/>
            <person name="Ouadi S."/>
            <person name="Bakaher N."/>
            <person name="Bovet L."/>
            <person name="Willig A."/>
            <person name="Goepfert S."/>
            <person name="Peitsch M.C."/>
            <person name="Ivanov N.V."/>
        </authorList>
    </citation>
    <scope>NUCLEOTIDE SEQUENCE [LARGE SCALE GENOMIC DNA]</scope>
</reference>
<protein>
    <submittedName>
        <fullName evidence="4">Uncharacterized protein LOC107780879 isoform X1</fullName>
    </submittedName>
    <submittedName>
        <fullName evidence="4">Uncharacterized protein isoform X1</fullName>
    </submittedName>
</protein>
<organism evidence="3 4">
    <name type="scientific">Nicotiana tabacum</name>
    <name type="common">Common tobacco</name>
    <dbReference type="NCBI Taxonomy" id="4097"/>
    <lineage>
        <taxon>Eukaryota</taxon>
        <taxon>Viridiplantae</taxon>
        <taxon>Streptophyta</taxon>
        <taxon>Embryophyta</taxon>
        <taxon>Tracheophyta</taxon>
        <taxon>Spermatophyta</taxon>
        <taxon>Magnoliopsida</taxon>
        <taxon>eudicotyledons</taxon>
        <taxon>Gunneridae</taxon>
        <taxon>Pentapetalae</taxon>
        <taxon>asterids</taxon>
        <taxon>lamiids</taxon>
        <taxon>Solanales</taxon>
        <taxon>Solanaceae</taxon>
        <taxon>Nicotianoideae</taxon>
        <taxon>Nicotianeae</taxon>
        <taxon>Nicotiana</taxon>
    </lineage>
</organism>
<feature type="compositionally biased region" description="Basic and acidic residues" evidence="1">
    <location>
        <begin position="429"/>
        <end position="463"/>
    </location>
</feature>
<evidence type="ECO:0000259" key="2">
    <source>
        <dbReference type="PROSITE" id="PS50800"/>
    </source>
</evidence>
<evidence type="ECO:0000313" key="3">
    <source>
        <dbReference type="Proteomes" id="UP000790787"/>
    </source>
</evidence>
<dbReference type="InterPro" id="IPR003034">
    <property type="entry name" value="SAP_dom"/>
</dbReference>
<evidence type="ECO:0000256" key="1">
    <source>
        <dbReference type="SAM" id="MobiDB-lite"/>
    </source>
</evidence>
<dbReference type="InterPro" id="IPR034257">
    <property type="entry name" value="Acinus_RRM"/>
</dbReference>
<dbReference type="InterPro" id="IPR012677">
    <property type="entry name" value="Nucleotide-bd_a/b_plait_sf"/>
</dbReference>
<dbReference type="Pfam" id="PF02037">
    <property type="entry name" value="SAP"/>
    <property type="match status" value="1"/>
</dbReference>
<dbReference type="OrthoDB" id="5348404at2759"/>
<dbReference type="KEGG" id="nta:107780879"/>
<dbReference type="SMR" id="A0A1S3YXY3"/>
<keyword evidence="3" id="KW-1185">Reference proteome</keyword>
<feature type="compositionally biased region" description="Low complexity" evidence="1">
    <location>
        <begin position="734"/>
        <end position="755"/>
    </location>
</feature>
<feature type="region of interest" description="Disordered" evidence="1">
    <location>
        <begin position="168"/>
        <end position="204"/>
    </location>
</feature>
<feature type="compositionally biased region" description="Polar residues" evidence="1">
    <location>
        <begin position="168"/>
        <end position="188"/>
    </location>
</feature>
<dbReference type="GeneID" id="107780879"/>
<dbReference type="SUPFAM" id="SSF54928">
    <property type="entry name" value="RNA-binding domain, RBD"/>
    <property type="match status" value="1"/>
</dbReference>
<dbReference type="STRING" id="4097.A0A1S3YXY3"/>
<feature type="region of interest" description="Disordered" evidence="1">
    <location>
        <begin position="602"/>
        <end position="625"/>
    </location>
</feature>
<dbReference type="InterPro" id="IPR032552">
    <property type="entry name" value="RSB_motif"/>
</dbReference>
<sequence>MSSPYPIIDNPPIDQLKVTELKEELKRRKLPIKGLKQELVKRLAEAILQEQDAAQSKSENDSDSTLGPKDEMAEPVDSENSKDDFDVGNITDKKADEKISEVDAAENRVQSDEGKFSTEEPVGGAISTMVEKDPIDQFGDAKSSAPTEEDQIAEVSVVQTGEHVSVSVESATALSGQDSLKYETQNESGDLKEQLENPISNSSLVEEKVSSSILERQVSEVSPVLGFQVKSDFVSTDVSIGEKTELMDNVIANDVKLELDVKPEMVQLLSSSNVPDDAKLHPMDVEEPHDKKVSTEEPGKENDKYPEVSVVQTSDPVSVSIESATALSGQDSQKYEIQNESGDLKEQRENHISNSSLDEAKVSSSNLETQVSELSPILGFQVKSDSVSPDISIDEKIELKDNVIANDVKLELDVKPEMVQLLSSSDVPDDAKLHPMDVEEPHDKKVSTEEPGNENDKYVDIMKTDGNGDSAEKLQLDRSPGEDSMEEDVSEGKLADSKLDSVKEIDGKKEIEVDANREVGFVASVDDARSAAHIDTNVEDDSPTVLSMKRKLHDQRTATGSNDIIKRQRRWNSEDLKIPNNKKGDAVASTTPKDFFQPSLRRSFSRSDSMAKEEPPKERVVPPSSKVPTNSLLIENFLRPFTLKAVQELLSKTGTVTNFWMDAIKTHCFVSFSSVEEAIETRNAVYNLQWPPHGGKLLVAEFVDPQGVKDKVEAPPQSPSTHATPVTTIPAAALPSAQSQPSPRQQMQNKQLQPEKLPPPPLPEKLDPPIVTLDDLFKKTKATPRIYYLPLSDEQVADKLKAQGKIIKQ</sequence>
<feature type="domain" description="SAP" evidence="2">
    <location>
        <begin position="13"/>
        <end position="47"/>
    </location>
</feature>
<dbReference type="Proteomes" id="UP000790787">
    <property type="component" value="Chromosome 11"/>
</dbReference>
<dbReference type="GO" id="GO:0003676">
    <property type="term" value="F:nucleic acid binding"/>
    <property type="evidence" value="ECO:0007669"/>
    <property type="project" value="InterPro"/>
</dbReference>
<dbReference type="PROSITE" id="PS50800">
    <property type="entry name" value="SAP"/>
    <property type="match status" value="1"/>
</dbReference>
<dbReference type="Gene3D" id="1.10.720.30">
    <property type="entry name" value="SAP domain"/>
    <property type="match status" value="1"/>
</dbReference>
<dbReference type="PANTHER" id="PTHR47031:SF3">
    <property type="entry name" value="SAP DOMAIN-CONTAINING PROTEIN"/>
    <property type="match status" value="1"/>
</dbReference>
<dbReference type="RefSeq" id="XP_016456973.1">
    <property type="nucleotide sequence ID" value="XM_016601487.1"/>
</dbReference>
<reference evidence="4" key="2">
    <citation type="submission" date="2025-08" db="UniProtKB">
        <authorList>
            <consortium name="RefSeq"/>
        </authorList>
    </citation>
    <scope>IDENTIFICATION</scope>
    <source>
        <tissue evidence="4">Leaf</tissue>
    </source>
</reference>
<dbReference type="InterPro" id="IPR036361">
    <property type="entry name" value="SAP_dom_sf"/>
</dbReference>
<feature type="region of interest" description="Disordered" evidence="1">
    <location>
        <begin position="734"/>
        <end position="770"/>
    </location>
</feature>
<feature type="compositionally biased region" description="Polar residues" evidence="1">
    <location>
        <begin position="352"/>
        <end position="365"/>
    </location>
</feature>
<dbReference type="Pfam" id="PF16294">
    <property type="entry name" value="RSB_motif"/>
    <property type="match status" value="1"/>
</dbReference>
<dbReference type="PANTHER" id="PTHR47031">
    <property type="entry name" value="SAP DNA-BINDING DOMAIN-CONTAINING PROTEIN"/>
    <property type="match status" value="1"/>
</dbReference>
<dbReference type="InterPro" id="IPR035979">
    <property type="entry name" value="RBD_domain_sf"/>
</dbReference>
<dbReference type="CDD" id="cd12432">
    <property type="entry name" value="RRM_ACINU"/>
    <property type="match status" value="1"/>
</dbReference>
<feature type="region of interest" description="Disordered" evidence="1">
    <location>
        <begin position="425"/>
        <end position="498"/>
    </location>
</feature>
<dbReference type="Gene3D" id="3.30.70.330">
    <property type="match status" value="1"/>
</dbReference>
<feature type="compositionally biased region" description="Basic and acidic residues" evidence="1">
    <location>
        <begin position="79"/>
        <end position="118"/>
    </location>
</feature>
<name>A0A1S3YXY3_TOBAC</name>
<dbReference type="RefSeq" id="XP_016456973.1">
    <property type="nucleotide sequence ID" value="XM_016601487.2"/>
</dbReference>
<feature type="region of interest" description="Disordered" evidence="1">
    <location>
        <begin position="50"/>
        <end position="150"/>
    </location>
</feature>
<feature type="compositionally biased region" description="Basic and acidic residues" evidence="1">
    <location>
        <begin position="609"/>
        <end position="620"/>
    </location>
</feature>
<dbReference type="SUPFAM" id="SSF68906">
    <property type="entry name" value="SAP domain"/>
    <property type="match status" value="1"/>
</dbReference>
<feature type="compositionally biased region" description="Polar residues" evidence="1">
    <location>
        <begin position="310"/>
        <end position="341"/>
    </location>
</feature>
<evidence type="ECO:0000313" key="4">
    <source>
        <dbReference type="RefSeq" id="XP_016456973.1"/>
    </source>
</evidence>